<evidence type="ECO:0000313" key="2">
    <source>
        <dbReference type="Proteomes" id="UP000191901"/>
    </source>
</evidence>
<evidence type="ECO:0000313" key="1">
    <source>
        <dbReference type="EMBL" id="ASC74031.1"/>
    </source>
</evidence>
<sequence>MLPPMSPPLLPIKDLMKPRIQLSPRSLAAVLMGVALGALMPSGVRADMSLRQYDPVELTTPQPVLSDSIAQSILRIVYGVTQSD</sequence>
<dbReference type="AlphaFoldDB" id="A0A1Z3HUN5"/>
<keyword evidence="2" id="KW-1185">Reference proteome</keyword>
<accession>A0A1Z3HUN5</accession>
<organism evidence="1 2">
    <name type="scientific">Halomicronema hongdechloris C2206</name>
    <dbReference type="NCBI Taxonomy" id="1641165"/>
    <lineage>
        <taxon>Bacteria</taxon>
        <taxon>Bacillati</taxon>
        <taxon>Cyanobacteriota</taxon>
        <taxon>Cyanophyceae</taxon>
        <taxon>Nodosilineales</taxon>
        <taxon>Nodosilineaceae</taxon>
        <taxon>Halomicronema</taxon>
    </lineage>
</organism>
<dbReference type="Proteomes" id="UP000191901">
    <property type="component" value="Chromosome"/>
</dbReference>
<dbReference type="KEGG" id="hhg:XM38_050050"/>
<protein>
    <submittedName>
        <fullName evidence="1">Uncharacterized protein</fullName>
    </submittedName>
</protein>
<gene>
    <name evidence="1" type="ORF">XM38_050050</name>
</gene>
<dbReference type="STRING" id="1641165.XM38_01185"/>
<name>A0A1Z3HUN5_9CYAN</name>
<reference evidence="1 2" key="1">
    <citation type="journal article" date="2016" name="Biochim. Biophys. Acta">
        <title>Characterization of red-shifted phycobilisomes isolated from the chlorophyll f-containing cyanobacterium Halomicronema hongdechloris.</title>
        <authorList>
            <person name="Li Y."/>
            <person name="Lin Y."/>
            <person name="Garvey C.J."/>
            <person name="Birch D."/>
            <person name="Corkery R.W."/>
            <person name="Loughlin P.C."/>
            <person name="Scheer H."/>
            <person name="Willows R.D."/>
            <person name="Chen M."/>
        </authorList>
    </citation>
    <scope>NUCLEOTIDE SEQUENCE [LARGE SCALE GENOMIC DNA]</scope>
    <source>
        <strain evidence="1 2">C2206</strain>
    </source>
</reference>
<proteinExistence type="predicted"/>
<dbReference type="EMBL" id="CP021983">
    <property type="protein sequence ID" value="ASC74031.1"/>
    <property type="molecule type" value="Genomic_DNA"/>
</dbReference>